<dbReference type="GO" id="GO:0003824">
    <property type="term" value="F:catalytic activity"/>
    <property type="evidence" value="ECO:0007669"/>
    <property type="project" value="InterPro"/>
</dbReference>
<accession>A0A098M168</accession>
<name>A0A098M168_9SAUR</name>
<reference evidence="2" key="1">
    <citation type="submission" date="2014-09" db="EMBL/GenBank/DDBJ databases">
        <title>RNA-seq and high-definition mass spectrometry reveal the complex and divergent venoms of two rear-fanged colubrid snakes.</title>
        <authorList>
            <person name="McGivern J.J."/>
            <person name="Wray K.P."/>
            <person name="Margres M.J."/>
            <person name="Couch M.E."/>
            <person name="Mackessy S.P."/>
            <person name="Rokyta D.R."/>
        </authorList>
    </citation>
    <scope>NUCLEOTIDE SEQUENCE</scope>
    <source>
        <tissue evidence="2">Venom gland</tissue>
    </source>
</reference>
<feature type="region of interest" description="Disordered" evidence="1">
    <location>
        <begin position="212"/>
        <end position="234"/>
    </location>
</feature>
<dbReference type="PANTHER" id="PTHR21521">
    <property type="entry name" value="AMUN, ISOFORM A"/>
    <property type="match status" value="1"/>
</dbReference>
<dbReference type="SUPFAM" id="SSF48150">
    <property type="entry name" value="DNA-glycosylase"/>
    <property type="match status" value="1"/>
</dbReference>
<dbReference type="AlphaFoldDB" id="A0A098M168"/>
<sequence>MAGKSGLYACTDPTSWEAVLNVYQDVIEAMGSKKKKLIALDQWYQEELPKILAGRKEKYLTKEELLKLMEWKLTRGKFRPRLQQLVAANPSKIVEEQTRKAFHQLPDVEMAVKDLNELKGVGPATASAILAAGAPEIAAFMADEVMETLPGLGPVQYSLKHYLLYMDKIQSCVKKLNKGNTTETWTAHLVEKCLWTWALAEKLRLPSLPIVSREEDQGDGGEQGNRARKKQRTR</sequence>
<organism evidence="2">
    <name type="scientific">Hypsiglena sp. JMG-2014</name>
    <dbReference type="NCBI Taxonomy" id="1550645"/>
    <lineage>
        <taxon>Eukaryota</taxon>
        <taxon>Metazoa</taxon>
        <taxon>Chordata</taxon>
        <taxon>Craniata</taxon>
        <taxon>Vertebrata</taxon>
        <taxon>Euteleostomi</taxon>
        <taxon>Lepidosauria</taxon>
        <taxon>Squamata</taxon>
        <taxon>Bifurcata</taxon>
        <taxon>Unidentata</taxon>
        <taxon>Episquamata</taxon>
        <taxon>Toxicofera</taxon>
        <taxon>Serpentes</taxon>
        <taxon>Colubroidea</taxon>
        <taxon>Dipsadidae</taxon>
        <taxon>Hypsiglena</taxon>
    </lineage>
</organism>
<dbReference type="GO" id="GO:0006281">
    <property type="term" value="P:DNA repair"/>
    <property type="evidence" value="ECO:0007669"/>
    <property type="project" value="InterPro"/>
</dbReference>
<proteinExistence type="predicted"/>
<dbReference type="InterPro" id="IPR011257">
    <property type="entry name" value="DNA_glycosylase"/>
</dbReference>
<protein>
    <submittedName>
        <fullName evidence="2">CG2446 CG2446-PC</fullName>
    </submittedName>
</protein>
<dbReference type="EMBL" id="GBSI01000532">
    <property type="protein sequence ID" value="JAC95964.1"/>
    <property type="molecule type" value="Transcribed_RNA"/>
</dbReference>
<evidence type="ECO:0000313" key="2">
    <source>
        <dbReference type="EMBL" id="JAC95964.1"/>
    </source>
</evidence>
<evidence type="ECO:0000256" key="1">
    <source>
        <dbReference type="SAM" id="MobiDB-lite"/>
    </source>
</evidence>
<dbReference type="PANTHER" id="PTHR21521:SF0">
    <property type="entry name" value="AMUN, ISOFORM A"/>
    <property type="match status" value="1"/>
</dbReference>